<dbReference type="CDD" id="cd00190">
    <property type="entry name" value="Tryp_SPc"/>
    <property type="match status" value="2"/>
</dbReference>
<evidence type="ECO:0000256" key="2">
    <source>
        <dbReference type="ARBA" id="ARBA00007664"/>
    </source>
</evidence>
<dbReference type="EnsemblMetazoa" id="GBRI043421-RA">
    <property type="protein sequence ID" value="GBRI043421-PA"/>
    <property type="gene ID" value="GBRI043421"/>
</dbReference>
<dbReference type="SMART" id="SM00020">
    <property type="entry name" value="Tryp_SPc"/>
    <property type="match status" value="2"/>
</dbReference>
<evidence type="ECO:0000313" key="15">
    <source>
        <dbReference type="Proteomes" id="UP000091820"/>
    </source>
</evidence>
<dbReference type="PROSITE" id="PS00135">
    <property type="entry name" value="TRYPSIN_SER"/>
    <property type="match status" value="1"/>
</dbReference>
<evidence type="ECO:0000256" key="7">
    <source>
        <dbReference type="ARBA" id="ARBA00023145"/>
    </source>
</evidence>
<dbReference type="InterPro" id="IPR043504">
    <property type="entry name" value="Peptidase_S1_PA_chymotrypsin"/>
</dbReference>
<dbReference type="InterPro" id="IPR009003">
    <property type="entry name" value="Peptidase_S1_PA"/>
</dbReference>
<dbReference type="PROSITE" id="PS50240">
    <property type="entry name" value="TRYPSIN_DOM"/>
    <property type="match status" value="2"/>
</dbReference>
<dbReference type="InterPro" id="IPR050430">
    <property type="entry name" value="Peptidase_S1"/>
</dbReference>
<dbReference type="VEuPathDB" id="VectorBase:GBRI043421"/>
<dbReference type="AlphaFoldDB" id="A0A1A9X3Z5"/>
<proteinExistence type="inferred from homology"/>
<dbReference type="GO" id="GO:0016485">
    <property type="term" value="P:protein processing"/>
    <property type="evidence" value="ECO:0007669"/>
    <property type="project" value="UniProtKB-ARBA"/>
</dbReference>
<evidence type="ECO:0000256" key="6">
    <source>
        <dbReference type="ARBA" id="ARBA00022825"/>
    </source>
</evidence>
<dbReference type="STRING" id="37001.A0A1A9X3Z5"/>
<dbReference type="SUPFAM" id="SSF50494">
    <property type="entry name" value="Trypsin-like serine proteases"/>
    <property type="match status" value="2"/>
</dbReference>
<dbReference type="InterPro" id="IPR033116">
    <property type="entry name" value="TRYPSIN_SER"/>
</dbReference>
<name>A0A1A9X3Z5_9MUSC</name>
<feature type="domain" description="Peptidase S1" evidence="13">
    <location>
        <begin position="41"/>
        <end position="243"/>
    </location>
</feature>
<keyword evidence="4 12" id="KW-0645">Protease</keyword>
<sequence length="538" mass="59542">MKNQREVSPQILLTFASFATSLYDRRTQEIKLKQLSKETLIVGGEIAPQAFAPWQVSLQNQYGNHFCGGAIIDDQYVVTAASCVAGLQKNNLKVVTSTNIWDGEAWQYEVEDVIFHCNFDKPLYHNDIALIKLTTLIAYDEKTQNITIAELDELKEGENLTMTGWGSWSVGQDYPVELKKLEVTYISNENCRRLYGLNRNDIDEGHLCVQPPSGTGACHGDTGGPLVNEEGVLVGVGNFGVPCDKQFNVRKVINNKNLEATGSIKAIESKMSVSFTTAISLINLFAYGHTRMISNPEPLELKKSLTESRIIGGVAVSEGSAPYQVSIQNTFGEHVCGGSIIAPQWILTAGHCLEWPKQYLKIITGTVNWTQPEAEYLVDEIKLHCLHNRPIYHNDIALVHLTKPIAYNKRTQPIKLAKRNYLKDNDKLILTGWGSIKPWGHYSDTLQKVELNYLNHKQCAAHVRNSAWLGKGHICTDTRPGKGSCIGDSGGPLVDASYTQVGVVNFGEPCAVGYPDAFASVPFYYTWIKATMAGLNVC</sequence>
<dbReference type="FunFam" id="2.40.10.10:FF:000047">
    <property type="entry name" value="Trypsin eta"/>
    <property type="match status" value="1"/>
</dbReference>
<evidence type="ECO:0000256" key="10">
    <source>
        <dbReference type="ARBA" id="ARBA00067663"/>
    </source>
</evidence>
<evidence type="ECO:0000256" key="12">
    <source>
        <dbReference type="RuleBase" id="RU363034"/>
    </source>
</evidence>
<dbReference type="InterPro" id="IPR001314">
    <property type="entry name" value="Peptidase_S1A"/>
</dbReference>
<dbReference type="InterPro" id="IPR001254">
    <property type="entry name" value="Trypsin_dom"/>
</dbReference>
<keyword evidence="8" id="KW-1015">Disulfide bond</keyword>
<dbReference type="InterPro" id="IPR018114">
    <property type="entry name" value="TRYPSIN_HIS"/>
</dbReference>
<dbReference type="GO" id="GO:0004252">
    <property type="term" value="F:serine-type endopeptidase activity"/>
    <property type="evidence" value="ECO:0007669"/>
    <property type="project" value="InterPro"/>
</dbReference>
<evidence type="ECO:0000259" key="13">
    <source>
        <dbReference type="PROSITE" id="PS50240"/>
    </source>
</evidence>
<dbReference type="Gene3D" id="2.40.10.10">
    <property type="entry name" value="Trypsin-like serine proteases"/>
    <property type="match status" value="3"/>
</dbReference>
<dbReference type="Proteomes" id="UP000091820">
    <property type="component" value="Unassembled WGS sequence"/>
</dbReference>
<evidence type="ECO:0000313" key="14">
    <source>
        <dbReference type="EnsemblMetazoa" id="GBRI043421-PA"/>
    </source>
</evidence>
<dbReference type="GO" id="GO:0005576">
    <property type="term" value="C:extracellular region"/>
    <property type="evidence" value="ECO:0007669"/>
    <property type="project" value="UniProtKB-SubCell"/>
</dbReference>
<dbReference type="PANTHER" id="PTHR24276">
    <property type="entry name" value="POLYSERASE-RELATED"/>
    <property type="match status" value="1"/>
</dbReference>
<dbReference type="FunFam" id="2.40.10.10:FF:000036">
    <property type="entry name" value="Trypsin beta"/>
    <property type="match status" value="1"/>
</dbReference>
<dbReference type="Pfam" id="PF00089">
    <property type="entry name" value="Trypsin"/>
    <property type="match status" value="2"/>
</dbReference>
<dbReference type="PANTHER" id="PTHR24276:SF98">
    <property type="entry name" value="FI18310P1-RELATED"/>
    <property type="match status" value="1"/>
</dbReference>
<protein>
    <recommendedName>
        <fullName evidence="10">Lectizyme</fullName>
    </recommendedName>
    <alternativeName>
        <fullName evidence="11">Proteolytic lectin</fullName>
    </alternativeName>
</protein>
<keyword evidence="15" id="KW-1185">Reference proteome</keyword>
<feature type="domain" description="Peptidase S1" evidence="13">
    <location>
        <begin position="310"/>
        <end position="533"/>
    </location>
</feature>
<evidence type="ECO:0000256" key="1">
    <source>
        <dbReference type="ARBA" id="ARBA00004239"/>
    </source>
</evidence>
<evidence type="ECO:0000256" key="8">
    <source>
        <dbReference type="ARBA" id="ARBA00023157"/>
    </source>
</evidence>
<accession>A0A1A9X3Z5</accession>
<evidence type="ECO:0000256" key="11">
    <source>
        <dbReference type="ARBA" id="ARBA00077177"/>
    </source>
</evidence>
<dbReference type="PROSITE" id="PS00134">
    <property type="entry name" value="TRYPSIN_HIS"/>
    <property type="match status" value="1"/>
</dbReference>
<comment type="similarity">
    <text evidence="2">Belongs to the peptidase S1 family.</text>
</comment>
<dbReference type="PRINTS" id="PR00722">
    <property type="entry name" value="CHYMOTRYPSIN"/>
</dbReference>
<reference evidence="15" key="1">
    <citation type="submission" date="2014-03" db="EMBL/GenBank/DDBJ databases">
        <authorList>
            <person name="Aksoy S."/>
            <person name="Warren W."/>
            <person name="Wilson R.K."/>
        </authorList>
    </citation>
    <scope>NUCLEOTIDE SEQUENCE [LARGE SCALE GENOMIC DNA]</scope>
    <source>
        <strain evidence="15">IAEA</strain>
    </source>
</reference>
<evidence type="ECO:0000256" key="5">
    <source>
        <dbReference type="ARBA" id="ARBA00022801"/>
    </source>
</evidence>
<organism evidence="14 15">
    <name type="scientific">Glossina brevipalpis</name>
    <dbReference type="NCBI Taxonomy" id="37001"/>
    <lineage>
        <taxon>Eukaryota</taxon>
        <taxon>Metazoa</taxon>
        <taxon>Ecdysozoa</taxon>
        <taxon>Arthropoda</taxon>
        <taxon>Hexapoda</taxon>
        <taxon>Insecta</taxon>
        <taxon>Pterygota</taxon>
        <taxon>Neoptera</taxon>
        <taxon>Endopterygota</taxon>
        <taxon>Diptera</taxon>
        <taxon>Brachycera</taxon>
        <taxon>Muscomorpha</taxon>
        <taxon>Hippoboscoidea</taxon>
        <taxon>Glossinidae</taxon>
        <taxon>Glossina</taxon>
    </lineage>
</organism>
<keyword evidence="5 12" id="KW-0378">Hydrolase</keyword>
<dbReference type="FunFam" id="2.40.10.10:FF:000068">
    <property type="entry name" value="transmembrane protease serine 2"/>
    <property type="match status" value="1"/>
</dbReference>
<comment type="function">
    <text evidence="9">Protein with lectin and protease activity involved in the establishment of trypanosome infections in tsetse flies. Binds D-glucosamine and agglutinates bloodstream-form trypanosomes and rabbit red blood cells. Capable of inducing transformation of bloodstream-form trypanosomes into procyclic (midgut) forms in vitro.</text>
</comment>
<keyword evidence="7" id="KW-0865">Zymogen</keyword>
<evidence type="ECO:0000256" key="9">
    <source>
        <dbReference type="ARBA" id="ARBA00057221"/>
    </source>
</evidence>
<evidence type="ECO:0000256" key="3">
    <source>
        <dbReference type="ARBA" id="ARBA00022525"/>
    </source>
</evidence>
<keyword evidence="3" id="KW-0964">Secreted</keyword>
<keyword evidence="6 12" id="KW-0720">Serine protease</keyword>
<comment type="subcellular location">
    <subcellularLocation>
        <location evidence="1">Secreted</location>
        <location evidence="1">Extracellular space</location>
    </subcellularLocation>
</comment>
<reference evidence="14" key="2">
    <citation type="submission" date="2020-05" db="UniProtKB">
        <authorList>
            <consortium name="EnsemblMetazoa"/>
        </authorList>
    </citation>
    <scope>IDENTIFICATION</scope>
    <source>
        <strain evidence="14">IAEA</strain>
    </source>
</reference>
<evidence type="ECO:0000256" key="4">
    <source>
        <dbReference type="ARBA" id="ARBA00022670"/>
    </source>
</evidence>